<dbReference type="AlphaFoldDB" id="A0A098G4K3"/>
<reference evidence="5" key="1">
    <citation type="submission" date="2014-09" db="EMBL/GenBank/DDBJ databases">
        <authorList>
            <person name="Gomez-Valero L."/>
        </authorList>
    </citation>
    <scope>NUCLEOTIDE SEQUENCE [LARGE SCALE GENOMIC DNA]</scope>
    <source>
        <strain evidence="5">ATCC700992</strain>
    </source>
</reference>
<dbReference type="RefSeq" id="WP_045095076.1">
    <property type="nucleotide sequence ID" value="NZ_LN614827.1"/>
</dbReference>
<name>A0A098G4K3_9GAMM</name>
<dbReference type="InterPro" id="IPR007844">
    <property type="entry name" value="AsmA"/>
</dbReference>
<proteinExistence type="predicted"/>
<accession>A0A098G4K3</accession>
<keyword evidence="2" id="KW-0472">Membrane</keyword>
<evidence type="ECO:0000313" key="4">
    <source>
        <dbReference type="EMBL" id="CEG56410.1"/>
    </source>
</evidence>
<dbReference type="InterPro" id="IPR052894">
    <property type="entry name" value="AsmA-related"/>
</dbReference>
<evidence type="ECO:0000259" key="3">
    <source>
        <dbReference type="Pfam" id="PF05170"/>
    </source>
</evidence>
<feature type="domain" description="AsmA" evidence="3">
    <location>
        <begin position="1"/>
        <end position="195"/>
    </location>
</feature>
<dbReference type="KEGG" id="lfa:LFA_0972"/>
<dbReference type="OrthoDB" id="9766390at2"/>
<evidence type="ECO:0000256" key="1">
    <source>
        <dbReference type="SAM" id="MobiDB-lite"/>
    </source>
</evidence>
<keyword evidence="2" id="KW-1133">Transmembrane helix</keyword>
<dbReference type="PANTHER" id="PTHR30441">
    <property type="entry name" value="DUF748 DOMAIN-CONTAINING PROTEIN"/>
    <property type="match status" value="1"/>
</dbReference>
<evidence type="ECO:0000256" key="2">
    <source>
        <dbReference type="SAM" id="Phobius"/>
    </source>
</evidence>
<dbReference type="PANTHER" id="PTHR30441:SF4">
    <property type="entry name" value="PROTEIN ASMA"/>
    <property type="match status" value="1"/>
</dbReference>
<dbReference type="Proteomes" id="UP000032430">
    <property type="component" value="Chromosome I"/>
</dbReference>
<feature type="compositionally biased region" description="Low complexity" evidence="1">
    <location>
        <begin position="125"/>
        <end position="138"/>
    </location>
</feature>
<sequence>MKLLGKLALTIVALLFITSITLWILAKNINPETVKKLVNNQITILTHKKSHVDGAISWQLFPRPGLKFNKIIIGDEQLNEEYSLSIDTMLLNLKITPLLRGKYVFSEVSIDGLTTSVNLDAAQTSKSPDNSASSKSNPTNYGEQFAIERLLVSRGQITIHKNNHATVFKNLQIGMDQFNLQNSPFTLQIKAKLSEFAANPLITATINFKGRLSLTPAILSQFPNGINQSTSEGQLLLQNVSLNQFVIKKVSATIKTNKQSIQFNPFTLSLYDGESIGTMDYSYATQQLSLNQTATNLNGKQIMAVLFGHDILSGALDYSIHATIPVEKTSITNISGKGSLAIKNGEIYNINLEQLLNSLKEKLANLVPDKSFDLGKIQQQLTDWDSSKFTHGNTTFKLASMQYQFNNGILSSDSILLQTDKLQVKGQGSLNLSTEELSSKLQASVNNTNNDPLMQKIQQALGGYLPLIISGTLEQPKILPDFKQITPLLGLLIKTNVEKPVNEIRNRLKGLFH</sequence>
<dbReference type="EMBL" id="LN614827">
    <property type="protein sequence ID" value="CEG56410.1"/>
    <property type="molecule type" value="Genomic_DNA"/>
</dbReference>
<dbReference type="STRING" id="1212491.LFA_0972"/>
<dbReference type="GO" id="GO:0090313">
    <property type="term" value="P:regulation of protein targeting to membrane"/>
    <property type="evidence" value="ECO:0007669"/>
    <property type="project" value="TreeGrafter"/>
</dbReference>
<feature type="transmembrane region" description="Helical" evidence="2">
    <location>
        <begin position="7"/>
        <end position="26"/>
    </location>
</feature>
<protein>
    <submittedName>
        <fullName evidence="4">Putative asmA protein</fullName>
    </submittedName>
</protein>
<organism evidence="4 5">
    <name type="scientific">Legionella fallonii LLAP-10</name>
    <dbReference type="NCBI Taxonomy" id="1212491"/>
    <lineage>
        <taxon>Bacteria</taxon>
        <taxon>Pseudomonadati</taxon>
        <taxon>Pseudomonadota</taxon>
        <taxon>Gammaproteobacteria</taxon>
        <taxon>Legionellales</taxon>
        <taxon>Legionellaceae</taxon>
        <taxon>Legionella</taxon>
    </lineage>
</organism>
<keyword evidence="5" id="KW-1185">Reference proteome</keyword>
<keyword evidence="2" id="KW-0812">Transmembrane</keyword>
<feature type="domain" description="AsmA" evidence="3">
    <location>
        <begin position="238"/>
        <end position="412"/>
    </location>
</feature>
<dbReference type="HOGENOM" id="CLU_530800_0_0_6"/>
<feature type="region of interest" description="Disordered" evidence="1">
    <location>
        <begin position="121"/>
        <end position="140"/>
    </location>
</feature>
<dbReference type="GO" id="GO:0005886">
    <property type="term" value="C:plasma membrane"/>
    <property type="evidence" value="ECO:0007669"/>
    <property type="project" value="TreeGrafter"/>
</dbReference>
<evidence type="ECO:0000313" key="5">
    <source>
        <dbReference type="Proteomes" id="UP000032430"/>
    </source>
</evidence>
<gene>
    <name evidence="4" type="ORF">LFA_0972</name>
</gene>
<dbReference type="Pfam" id="PF05170">
    <property type="entry name" value="AsmA"/>
    <property type="match status" value="2"/>
</dbReference>